<dbReference type="Proteomes" id="UP001284537">
    <property type="component" value="Unassembled WGS sequence"/>
</dbReference>
<name>A0ABU4UEQ7_9GAMM</name>
<sequence>MLDSNHIKHDIRDEILEDFTKDFIKVMSEDYGVDKNYSLRAASVIVNMLKNIDKIQVPCIDILDYMAVLHGKDLDVFEHIDIKEFFYWLNGVIANWFCKTTKQEMFCYLYENLIYIMDPTQEAEYHPASNINDWWDSLRYCNSFGESPFFLALIKDF</sequence>
<dbReference type="EMBL" id="JAXARY010000009">
    <property type="protein sequence ID" value="MDX8127927.1"/>
    <property type="molecule type" value="Genomic_DNA"/>
</dbReference>
<organism evidence="1 2">
    <name type="scientific">Methylomonas defluvii</name>
    <dbReference type="NCBI Taxonomy" id="3045149"/>
    <lineage>
        <taxon>Bacteria</taxon>
        <taxon>Pseudomonadati</taxon>
        <taxon>Pseudomonadota</taxon>
        <taxon>Gammaproteobacteria</taxon>
        <taxon>Methylococcales</taxon>
        <taxon>Methylococcaceae</taxon>
        <taxon>Methylomonas</taxon>
    </lineage>
</organism>
<evidence type="ECO:0000313" key="2">
    <source>
        <dbReference type="Proteomes" id="UP001284537"/>
    </source>
</evidence>
<proteinExistence type="predicted"/>
<accession>A0ABU4UEQ7</accession>
<keyword evidence="2" id="KW-1185">Reference proteome</keyword>
<protein>
    <submittedName>
        <fullName evidence="1">Uncharacterized protein</fullName>
    </submittedName>
</protein>
<dbReference type="RefSeq" id="WP_319961650.1">
    <property type="nucleotide sequence ID" value="NZ_JAXARY010000009.1"/>
</dbReference>
<reference evidence="1 2" key="1">
    <citation type="submission" date="2023-11" db="EMBL/GenBank/DDBJ databases">
        <authorList>
            <person name="Ouyang M.-Y."/>
        </authorList>
    </citation>
    <scope>NUCLEOTIDE SEQUENCE [LARGE SCALE GENOMIC DNA]</scope>
    <source>
        <strain evidence="1 2">OY6</strain>
    </source>
</reference>
<comment type="caution">
    <text evidence="1">The sequence shown here is derived from an EMBL/GenBank/DDBJ whole genome shotgun (WGS) entry which is preliminary data.</text>
</comment>
<gene>
    <name evidence="1" type="ORF">QLH52_11595</name>
</gene>
<evidence type="ECO:0000313" key="1">
    <source>
        <dbReference type="EMBL" id="MDX8127927.1"/>
    </source>
</evidence>